<dbReference type="GO" id="GO:0003676">
    <property type="term" value="F:nucleic acid binding"/>
    <property type="evidence" value="ECO:0007669"/>
    <property type="project" value="InterPro"/>
</dbReference>
<evidence type="ECO:0000256" key="10">
    <source>
        <dbReference type="SAM" id="MobiDB-lite"/>
    </source>
</evidence>
<name>A0A2J7RRU3_9NEOP</name>
<gene>
    <name evidence="12" type="ORF">B7P43_G03900</name>
</gene>
<keyword evidence="13" id="KW-1185">Reference proteome</keyword>
<organism evidence="12 13">
    <name type="scientific">Cryptotermes secundus</name>
    <dbReference type="NCBI Taxonomy" id="105785"/>
    <lineage>
        <taxon>Eukaryota</taxon>
        <taxon>Metazoa</taxon>
        <taxon>Ecdysozoa</taxon>
        <taxon>Arthropoda</taxon>
        <taxon>Hexapoda</taxon>
        <taxon>Insecta</taxon>
        <taxon>Pterygota</taxon>
        <taxon>Neoptera</taxon>
        <taxon>Polyneoptera</taxon>
        <taxon>Dictyoptera</taxon>
        <taxon>Blattodea</taxon>
        <taxon>Blattoidea</taxon>
        <taxon>Termitoidae</taxon>
        <taxon>Kalotermitidae</taxon>
        <taxon>Cryptotermitinae</taxon>
        <taxon>Cryptotermes</taxon>
    </lineage>
</organism>
<evidence type="ECO:0000256" key="6">
    <source>
        <dbReference type="ARBA" id="ARBA00022908"/>
    </source>
</evidence>
<keyword evidence="8" id="KW-0548">Nucleotidyltransferase</keyword>
<dbReference type="Gene3D" id="3.30.420.10">
    <property type="entry name" value="Ribonuclease H-like superfamily/Ribonuclease H"/>
    <property type="match status" value="1"/>
</dbReference>
<keyword evidence="9" id="KW-0233">DNA recombination</keyword>
<keyword evidence="7" id="KW-0695">RNA-directed DNA polymerase</keyword>
<dbReference type="STRING" id="105785.A0A2J7RRU3"/>
<dbReference type="InterPro" id="IPR057670">
    <property type="entry name" value="SH3_retrovirus"/>
</dbReference>
<dbReference type="GO" id="GO:0003887">
    <property type="term" value="F:DNA-directed DNA polymerase activity"/>
    <property type="evidence" value="ECO:0007669"/>
    <property type="project" value="UniProtKB-KW"/>
</dbReference>
<evidence type="ECO:0000256" key="2">
    <source>
        <dbReference type="ARBA" id="ARBA00022723"/>
    </source>
</evidence>
<keyword evidence="2" id="KW-0479">Metal-binding</keyword>
<dbReference type="InterPro" id="IPR001584">
    <property type="entry name" value="Integrase_cat-core"/>
</dbReference>
<keyword evidence="6" id="KW-0229">DNA integration</keyword>
<evidence type="ECO:0000256" key="5">
    <source>
        <dbReference type="ARBA" id="ARBA00022842"/>
    </source>
</evidence>
<dbReference type="InterPro" id="IPR036397">
    <property type="entry name" value="RNaseH_sf"/>
</dbReference>
<dbReference type="Pfam" id="PF25597">
    <property type="entry name" value="SH3_retrovirus"/>
    <property type="match status" value="1"/>
</dbReference>
<protein>
    <recommendedName>
        <fullName evidence="11">Integrase catalytic domain-containing protein</fullName>
    </recommendedName>
</protein>
<evidence type="ECO:0000256" key="3">
    <source>
        <dbReference type="ARBA" id="ARBA00022759"/>
    </source>
</evidence>
<keyword evidence="8" id="KW-0808">Transferase</keyword>
<reference evidence="12 13" key="1">
    <citation type="submission" date="2017-12" db="EMBL/GenBank/DDBJ databases">
        <title>Hemimetabolous genomes reveal molecular basis of termite eusociality.</title>
        <authorList>
            <person name="Harrison M.C."/>
            <person name="Jongepier E."/>
            <person name="Robertson H.M."/>
            <person name="Arning N."/>
            <person name="Bitard-Feildel T."/>
            <person name="Chao H."/>
            <person name="Childers C.P."/>
            <person name="Dinh H."/>
            <person name="Doddapaneni H."/>
            <person name="Dugan S."/>
            <person name="Gowin J."/>
            <person name="Greiner C."/>
            <person name="Han Y."/>
            <person name="Hu H."/>
            <person name="Hughes D.S.T."/>
            <person name="Huylmans A.-K."/>
            <person name="Kemena C."/>
            <person name="Kremer L.P.M."/>
            <person name="Lee S.L."/>
            <person name="Lopez-Ezquerra A."/>
            <person name="Mallet L."/>
            <person name="Monroy-Kuhn J.M."/>
            <person name="Moser A."/>
            <person name="Murali S.C."/>
            <person name="Muzny D.M."/>
            <person name="Otani S."/>
            <person name="Piulachs M.-D."/>
            <person name="Poelchau M."/>
            <person name="Qu J."/>
            <person name="Schaub F."/>
            <person name="Wada-Katsumata A."/>
            <person name="Worley K.C."/>
            <person name="Xie Q."/>
            <person name="Ylla G."/>
            <person name="Poulsen M."/>
            <person name="Gibbs R.A."/>
            <person name="Schal C."/>
            <person name="Richards S."/>
            <person name="Belles X."/>
            <person name="Korb J."/>
            <person name="Bornberg-Bauer E."/>
        </authorList>
    </citation>
    <scope>NUCLEOTIDE SEQUENCE [LARGE SCALE GENOMIC DNA]</scope>
    <source>
        <tissue evidence="12">Whole body</tissue>
    </source>
</reference>
<dbReference type="PANTHER" id="PTHR42648">
    <property type="entry name" value="TRANSPOSASE, PUTATIVE-RELATED"/>
    <property type="match status" value="1"/>
</dbReference>
<proteinExistence type="predicted"/>
<evidence type="ECO:0000256" key="9">
    <source>
        <dbReference type="ARBA" id="ARBA00023172"/>
    </source>
</evidence>
<feature type="compositionally biased region" description="Acidic residues" evidence="10">
    <location>
        <begin position="170"/>
        <end position="180"/>
    </location>
</feature>
<dbReference type="EMBL" id="NEVH01000598">
    <property type="protein sequence ID" value="PNF43559.1"/>
    <property type="molecule type" value="Genomic_DNA"/>
</dbReference>
<accession>A0A2J7RRU3</accession>
<dbReference type="InParanoid" id="A0A2J7RRU3"/>
<dbReference type="AlphaFoldDB" id="A0A2J7RRU3"/>
<keyword evidence="5" id="KW-0460">Magnesium</keyword>
<evidence type="ECO:0000313" key="13">
    <source>
        <dbReference type="Proteomes" id="UP000235965"/>
    </source>
</evidence>
<dbReference type="SUPFAM" id="SSF53098">
    <property type="entry name" value="Ribonuclease H-like"/>
    <property type="match status" value="1"/>
</dbReference>
<dbReference type="OrthoDB" id="413361at2759"/>
<keyword evidence="4" id="KW-0378">Hydrolase</keyword>
<dbReference type="InterPro" id="IPR012337">
    <property type="entry name" value="RNaseH-like_sf"/>
</dbReference>
<keyword evidence="3" id="KW-0255">Endonuclease</keyword>
<dbReference type="GO" id="GO:0003964">
    <property type="term" value="F:RNA-directed DNA polymerase activity"/>
    <property type="evidence" value="ECO:0007669"/>
    <property type="project" value="UniProtKB-KW"/>
</dbReference>
<sequence>KHQTSVAYTPEQNGKVEREMRIIVEAARTMLAEKNIHKRYWAEAANTVVFIINRTGTSSVENRTPFELWFNRSCDPKSLNAVFGSDVWVHVPKQLHKKWDMKSKKGIFVGFGENTKGYKIHSPDTDKVTLERDVIFVPEKEGEQYIEYGKSDPSPTQIEEMDDIAQEQTEVQDDELDQEDDPPKQQQNVMQLRPRENLRKSDRYSDYATAYFGATDIDEPKNYEDAMKSQHATEWEKAIERELLALKDSDTWTVVDKPVKCNEIDSKWVFKVKKNEYNEITVQSSTGSSWFPTERATM</sequence>
<evidence type="ECO:0000256" key="4">
    <source>
        <dbReference type="ARBA" id="ARBA00022801"/>
    </source>
</evidence>
<dbReference type="GO" id="GO:0046872">
    <property type="term" value="F:metal ion binding"/>
    <property type="evidence" value="ECO:0007669"/>
    <property type="project" value="UniProtKB-KW"/>
</dbReference>
<dbReference type="GO" id="GO:0015074">
    <property type="term" value="P:DNA integration"/>
    <property type="evidence" value="ECO:0007669"/>
    <property type="project" value="UniProtKB-KW"/>
</dbReference>
<evidence type="ECO:0000256" key="8">
    <source>
        <dbReference type="ARBA" id="ARBA00022932"/>
    </source>
</evidence>
<dbReference type="InterPro" id="IPR039537">
    <property type="entry name" value="Retrotran_Ty1/copia-like"/>
</dbReference>
<dbReference type="GO" id="GO:0016787">
    <property type="term" value="F:hydrolase activity"/>
    <property type="evidence" value="ECO:0007669"/>
    <property type="project" value="UniProtKB-KW"/>
</dbReference>
<evidence type="ECO:0000313" key="12">
    <source>
        <dbReference type="EMBL" id="PNF43559.1"/>
    </source>
</evidence>
<evidence type="ECO:0000256" key="7">
    <source>
        <dbReference type="ARBA" id="ARBA00022918"/>
    </source>
</evidence>
<dbReference type="GO" id="GO:0004519">
    <property type="term" value="F:endonuclease activity"/>
    <property type="evidence" value="ECO:0007669"/>
    <property type="project" value="UniProtKB-KW"/>
</dbReference>
<feature type="region of interest" description="Disordered" evidence="10">
    <location>
        <begin position="170"/>
        <end position="198"/>
    </location>
</feature>
<dbReference type="Proteomes" id="UP000235965">
    <property type="component" value="Unassembled WGS sequence"/>
</dbReference>
<feature type="non-terminal residue" evidence="12">
    <location>
        <position position="1"/>
    </location>
</feature>
<keyword evidence="1" id="KW-0540">Nuclease</keyword>
<dbReference type="PROSITE" id="PS50994">
    <property type="entry name" value="INTEGRASE"/>
    <property type="match status" value="1"/>
</dbReference>
<dbReference type="GO" id="GO:0006310">
    <property type="term" value="P:DNA recombination"/>
    <property type="evidence" value="ECO:0007669"/>
    <property type="project" value="UniProtKB-KW"/>
</dbReference>
<feature type="domain" description="Integrase catalytic" evidence="11">
    <location>
        <begin position="1"/>
        <end position="73"/>
    </location>
</feature>
<keyword evidence="8" id="KW-0239">DNA-directed DNA polymerase</keyword>
<dbReference type="PANTHER" id="PTHR42648:SF11">
    <property type="entry name" value="TRANSPOSON TY4-P GAG-POL POLYPROTEIN"/>
    <property type="match status" value="1"/>
</dbReference>
<evidence type="ECO:0000256" key="1">
    <source>
        <dbReference type="ARBA" id="ARBA00022722"/>
    </source>
</evidence>
<evidence type="ECO:0000259" key="11">
    <source>
        <dbReference type="PROSITE" id="PS50994"/>
    </source>
</evidence>
<comment type="caution">
    <text evidence="12">The sequence shown here is derived from an EMBL/GenBank/DDBJ whole genome shotgun (WGS) entry which is preliminary data.</text>
</comment>